<dbReference type="AlphaFoldDB" id="G2ZMH4"/>
<organism evidence="1">
    <name type="scientific">blood disease bacterium R229</name>
    <dbReference type="NCBI Taxonomy" id="741978"/>
    <lineage>
        <taxon>Bacteria</taxon>
        <taxon>Pseudomonadati</taxon>
        <taxon>Pseudomonadota</taxon>
        <taxon>Betaproteobacteria</taxon>
        <taxon>Burkholderiales</taxon>
        <taxon>Burkholderiaceae</taxon>
        <taxon>Ralstonia</taxon>
        <taxon>Ralstonia solanacearum species complex</taxon>
    </lineage>
</organism>
<reference evidence="1" key="2">
    <citation type="submission" date="2011-04" db="EMBL/GenBank/DDBJ databases">
        <authorList>
            <person name="Genoscope - CEA"/>
        </authorList>
    </citation>
    <scope>NUCLEOTIDE SEQUENCE</scope>
    <source>
        <strain evidence="1">R229</strain>
    </source>
</reference>
<accession>G2ZMH4</accession>
<proteinExistence type="predicted"/>
<reference evidence="1" key="1">
    <citation type="journal article" date="2011" name="PLoS ONE">
        <title>Ralstonia syzygii, the Blood Disease Bacterium and some Asian R. solanacearum strains form a single genomic species despite divergent lifestyles.</title>
        <authorList>
            <person name="Remenant B."/>
            <person name="de Cambiaire J.C."/>
            <person name="Cellier G."/>
            <person name="Jacobs J.M."/>
            <person name="Mangenot S."/>
            <person name="Barbe V."/>
            <person name="Lajus A."/>
            <person name="Vallenet D."/>
            <person name="Medigue C."/>
            <person name="Fegan M."/>
            <person name="Allen C."/>
            <person name="Prior P."/>
        </authorList>
    </citation>
    <scope>NUCLEOTIDE SEQUENCE</scope>
    <source>
        <strain evidence="1">R229</strain>
    </source>
</reference>
<dbReference type="EMBL" id="FR854064">
    <property type="protein sequence ID" value="CCA80293.1"/>
    <property type="molecule type" value="Genomic_DNA"/>
</dbReference>
<name>G2ZMH4_9RALS</name>
<gene>
    <name evidence="1" type="ORF">BDB_80689</name>
</gene>
<protein>
    <submittedName>
        <fullName evidence="1">Uncharacterized protein</fullName>
    </submittedName>
</protein>
<sequence length="72" mass="7142">MAVSGDGGCVPCGGSACRAGRIAREGSTTSFCQGGTLLIIVRLLPPIGACNRRCPVYGVGAMGRPAAWSGSS</sequence>
<evidence type="ECO:0000313" key="1">
    <source>
        <dbReference type="EMBL" id="CCA80293.1"/>
    </source>
</evidence>